<comment type="similarity">
    <text evidence="2">Belongs to the GerABKC lipoprotein family.</text>
</comment>
<evidence type="ECO:0000259" key="8">
    <source>
        <dbReference type="Pfam" id="PF05504"/>
    </source>
</evidence>
<dbReference type="Proteomes" id="UP000776252">
    <property type="component" value="Unassembled WGS sequence"/>
</dbReference>
<evidence type="ECO:0000256" key="7">
    <source>
        <dbReference type="ARBA" id="ARBA00023288"/>
    </source>
</evidence>
<name>A0ABS6BQJ1_9CLOT</name>
<dbReference type="InterPro" id="IPR046953">
    <property type="entry name" value="Spore_GerAC-like_C"/>
</dbReference>
<dbReference type="InterPro" id="IPR057336">
    <property type="entry name" value="GerAC_N"/>
</dbReference>
<comment type="caution">
    <text evidence="10">The sequence shown here is derived from an EMBL/GenBank/DDBJ whole genome shotgun (WGS) entry which is preliminary data.</text>
</comment>
<keyword evidence="6" id="KW-0564">Palmitate</keyword>
<dbReference type="PANTHER" id="PTHR35789:SF1">
    <property type="entry name" value="SPORE GERMINATION PROTEIN B3"/>
    <property type="match status" value="1"/>
</dbReference>
<keyword evidence="3" id="KW-0309">Germination</keyword>
<dbReference type="InterPro" id="IPR008844">
    <property type="entry name" value="Spore_GerAC-like"/>
</dbReference>
<dbReference type="EMBL" id="JAHLDV010000004">
    <property type="protein sequence ID" value="MBU3158730.1"/>
    <property type="molecule type" value="Genomic_DNA"/>
</dbReference>
<keyword evidence="4" id="KW-0732">Signal</keyword>
<feature type="domain" description="Spore germination protein N-terminal" evidence="9">
    <location>
        <begin position="30"/>
        <end position="200"/>
    </location>
</feature>
<evidence type="ECO:0000256" key="1">
    <source>
        <dbReference type="ARBA" id="ARBA00004635"/>
    </source>
</evidence>
<feature type="domain" description="Spore germination GerAC-like C-terminal" evidence="8">
    <location>
        <begin position="208"/>
        <end position="369"/>
    </location>
</feature>
<evidence type="ECO:0000256" key="4">
    <source>
        <dbReference type="ARBA" id="ARBA00022729"/>
    </source>
</evidence>
<protein>
    <submittedName>
        <fullName evidence="10">Ger(X)C family spore germination protein</fullName>
    </submittedName>
</protein>
<gene>
    <name evidence="10" type="ORF">KPL37_02940</name>
</gene>
<evidence type="ECO:0000256" key="3">
    <source>
        <dbReference type="ARBA" id="ARBA00022544"/>
    </source>
</evidence>
<evidence type="ECO:0000256" key="6">
    <source>
        <dbReference type="ARBA" id="ARBA00023139"/>
    </source>
</evidence>
<comment type="subcellular location">
    <subcellularLocation>
        <location evidence="1">Membrane</location>
        <topology evidence="1">Lipid-anchor</topology>
    </subcellularLocation>
</comment>
<evidence type="ECO:0000256" key="2">
    <source>
        <dbReference type="ARBA" id="ARBA00007886"/>
    </source>
</evidence>
<reference evidence="10 11" key="1">
    <citation type="submission" date="2021-06" db="EMBL/GenBank/DDBJ databases">
        <title>Clostridia strains as spoilage organisms.</title>
        <authorList>
            <person name="Wambui J."/>
            <person name="Stephan R."/>
            <person name="Stevens M.J.A."/>
        </authorList>
    </citation>
    <scope>NUCLEOTIDE SEQUENCE [LARGE SCALE GENOMIC DNA]</scope>
    <source>
        <strain evidence="10 11">DSM 14204</strain>
    </source>
</reference>
<dbReference type="Pfam" id="PF05504">
    <property type="entry name" value="Spore_GerAC"/>
    <property type="match status" value="1"/>
</dbReference>
<evidence type="ECO:0000313" key="11">
    <source>
        <dbReference type="Proteomes" id="UP000776252"/>
    </source>
</evidence>
<dbReference type="Pfam" id="PF25198">
    <property type="entry name" value="Spore_GerAC_N"/>
    <property type="match status" value="1"/>
</dbReference>
<keyword evidence="11" id="KW-1185">Reference proteome</keyword>
<evidence type="ECO:0000259" key="9">
    <source>
        <dbReference type="Pfam" id="PF25198"/>
    </source>
</evidence>
<sequence length="373" mass="42212">MKKNMNIIFIVFLCITLIMVLLGGEKMKMKSVEDLGISVGVGNGINKNGEGNIMYRVTTTANEYKEDASVEALLGTGTGSTIGKTRENRQKKIGKEFFLGLSKIYIVDEEFAKYGIRDMIDVIFKNTVVNENAFLVVCKGRNEEYFNYTSPGYDNSADYISDMIKNSVSYNFFKEDYMLKNAFLSMDAEGKNVVSPYIEIMEDGIKITGVAVFKKDKLAAVLDMKDTKIMNMLRENKVKGVLTIQKDSDKYVNYQGSSKRKITCRKVGDKYTFIIDLNLEGEIINNELYKGMATNVGATKRFEDDMAKQVEEMCNQFLDRMKNKYKVDLLQLGWVAAAKYGRDTGVDWNEVVSNSDIKVNVKVHVDKLGRGQY</sequence>
<dbReference type="NCBIfam" id="TIGR02887">
    <property type="entry name" value="spore_ger_x_C"/>
    <property type="match status" value="1"/>
</dbReference>
<accession>A0ABS6BQJ1</accession>
<dbReference type="PANTHER" id="PTHR35789">
    <property type="entry name" value="SPORE GERMINATION PROTEIN B3"/>
    <property type="match status" value="1"/>
</dbReference>
<evidence type="ECO:0000256" key="5">
    <source>
        <dbReference type="ARBA" id="ARBA00023136"/>
    </source>
</evidence>
<keyword evidence="5" id="KW-0472">Membrane</keyword>
<keyword evidence="7" id="KW-0449">Lipoprotein</keyword>
<evidence type="ECO:0000313" key="10">
    <source>
        <dbReference type="EMBL" id="MBU3158730.1"/>
    </source>
</evidence>
<organism evidence="10 11">
    <name type="scientific">Clostridium frigoris</name>
    <dbReference type="NCBI Taxonomy" id="205327"/>
    <lineage>
        <taxon>Bacteria</taxon>
        <taxon>Bacillati</taxon>
        <taxon>Bacillota</taxon>
        <taxon>Clostridia</taxon>
        <taxon>Eubacteriales</taxon>
        <taxon>Clostridiaceae</taxon>
        <taxon>Clostridium</taxon>
    </lineage>
</organism>
<proteinExistence type="inferred from homology"/>